<evidence type="ECO:0000313" key="6">
    <source>
        <dbReference type="Proteomes" id="UP001196873"/>
    </source>
</evidence>
<dbReference type="NCBIfam" id="NF033644">
    <property type="entry name" value="antiterm_UpxY"/>
    <property type="match status" value="1"/>
</dbReference>
<dbReference type="Pfam" id="PF02357">
    <property type="entry name" value="NusG"/>
    <property type="match status" value="1"/>
</dbReference>
<dbReference type="AlphaFoldDB" id="A0AAW4NMG8"/>
<accession>A0AAW4NMG8</accession>
<name>A0AAW4NMG8_9BACT</name>
<proteinExistence type="predicted"/>
<dbReference type="InterPro" id="IPR036735">
    <property type="entry name" value="NGN_dom_sf"/>
</dbReference>
<dbReference type="SMART" id="SM00739">
    <property type="entry name" value="KOW"/>
    <property type="match status" value="1"/>
</dbReference>
<gene>
    <name evidence="5" type="ORF">KZY68_08305</name>
</gene>
<reference evidence="5" key="1">
    <citation type="submission" date="2021-07" db="EMBL/GenBank/DDBJ databases">
        <title>Genomic diversity and antimicrobial resistance of Prevotella spp. isolated from chronic lung disease airways.</title>
        <authorList>
            <person name="Webb K.A."/>
            <person name="Olagoke O.S."/>
            <person name="Baird T."/>
            <person name="Neill J."/>
            <person name="Pham A."/>
            <person name="Wells T.J."/>
            <person name="Ramsay K.A."/>
            <person name="Bell S.C."/>
            <person name="Sarovich D.S."/>
            <person name="Price E.P."/>
        </authorList>
    </citation>
    <scope>NUCLEOTIDE SEQUENCE</scope>
    <source>
        <strain evidence="5">SCHI0047.S.3</strain>
    </source>
</reference>
<dbReference type="GO" id="GO:0031564">
    <property type="term" value="P:transcription antitermination"/>
    <property type="evidence" value="ECO:0007669"/>
    <property type="project" value="UniProtKB-KW"/>
</dbReference>
<feature type="domain" description="KOW" evidence="4">
    <location>
        <begin position="145"/>
        <end position="172"/>
    </location>
</feature>
<dbReference type="RefSeq" id="WP_007134059.1">
    <property type="nucleotide sequence ID" value="NZ_CABKPN010000001.1"/>
</dbReference>
<keyword evidence="2" id="KW-0805">Transcription regulation</keyword>
<evidence type="ECO:0000313" key="5">
    <source>
        <dbReference type="EMBL" id="MBW4866006.1"/>
    </source>
</evidence>
<dbReference type="GO" id="GO:0006354">
    <property type="term" value="P:DNA-templated transcription elongation"/>
    <property type="evidence" value="ECO:0007669"/>
    <property type="project" value="InterPro"/>
</dbReference>
<dbReference type="InterPro" id="IPR043425">
    <property type="entry name" value="NusG-like"/>
</dbReference>
<evidence type="ECO:0000259" key="4">
    <source>
        <dbReference type="SMART" id="SM00739"/>
    </source>
</evidence>
<dbReference type="PANTHER" id="PTHR30265">
    <property type="entry name" value="RHO-INTERACTING TRANSCRIPTION TERMINATION FACTOR NUSG"/>
    <property type="match status" value="1"/>
</dbReference>
<dbReference type="CDD" id="cd09895">
    <property type="entry name" value="NGN_SP_UpxY"/>
    <property type="match status" value="1"/>
</dbReference>
<dbReference type="InterPro" id="IPR005824">
    <property type="entry name" value="KOW"/>
</dbReference>
<dbReference type="InterPro" id="IPR006645">
    <property type="entry name" value="NGN-like_dom"/>
</dbReference>
<sequence length="196" mass="23132">MLEENSSLKESLRANLSTDEDERDNRPWYAIRLFTVRQKAVAEFLKENQFEVFIPEEYVDVEDSDHHIKHVLRPVVRNLLFIKKDRGEKEIKKIVTESSYKMSVVTKTREDRRYSEIPAHQMYEFQAMCNPELTMKKFLSEQQAHLKKGDKVLVKHGPLKGLTGRLVRSNKKYYLLKEIPGMAIMLKVTRWCCEAL</sequence>
<dbReference type="Gene3D" id="3.30.70.940">
    <property type="entry name" value="NusG, N-terminal domain"/>
    <property type="match status" value="1"/>
</dbReference>
<protein>
    <submittedName>
        <fullName evidence="5">UpxY family transcription antiterminator</fullName>
    </submittedName>
</protein>
<keyword evidence="3" id="KW-0804">Transcription</keyword>
<dbReference type="SUPFAM" id="SSF82679">
    <property type="entry name" value="N-utilization substance G protein NusG, N-terminal domain"/>
    <property type="match status" value="1"/>
</dbReference>
<evidence type="ECO:0000256" key="2">
    <source>
        <dbReference type="ARBA" id="ARBA00023015"/>
    </source>
</evidence>
<dbReference type="SUPFAM" id="SSF50104">
    <property type="entry name" value="Translation proteins SH3-like domain"/>
    <property type="match status" value="1"/>
</dbReference>
<dbReference type="PANTHER" id="PTHR30265:SF4">
    <property type="entry name" value="KOW MOTIF FAMILY PROTEIN, EXPRESSED"/>
    <property type="match status" value="1"/>
</dbReference>
<evidence type="ECO:0000256" key="1">
    <source>
        <dbReference type="ARBA" id="ARBA00022814"/>
    </source>
</evidence>
<dbReference type="Proteomes" id="UP001196873">
    <property type="component" value="Unassembled WGS sequence"/>
</dbReference>
<keyword evidence="1" id="KW-0889">Transcription antitermination</keyword>
<evidence type="ECO:0000256" key="3">
    <source>
        <dbReference type="ARBA" id="ARBA00023163"/>
    </source>
</evidence>
<dbReference type="EMBL" id="JAHXRF010000011">
    <property type="protein sequence ID" value="MBW4866006.1"/>
    <property type="molecule type" value="Genomic_DNA"/>
</dbReference>
<comment type="caution">
    <text evidence="5">The sequence shown here is derived from an EMBL/GenBank/DDBJ whole genome shotgun (WGS) entry which is preliminary data.</text>
</comment>
<dbReference type="InterPro" id="IPR008991">
    <property type="entry name" value="Translation_prot_SH3-like_sf"/>
</dbReference>
<organism evidence="5 6">
    <name type="scientific">Segatella salivae</name>
    <dbReference type="NCBI Taxonomy" id="228604"/>
    <lineage>
        <taxon>Bacteria</taxon>
        <taxon>Pseudomonadati</taxon>
        <taxon>Bacteroidota</taxon>
        <taxon>Bacteroidia</taxon>
        <taxon>Bacteroidales</taxon>
        <taxon>Prevotellaceae</taxon>
        <taxon>Segatella</taxon>
    </lineage>
</organism>